<dbReference type="Proteomes" id="UP001162992">
    <property type="component" value="Chromosome 3"/>
</dbReference>
<keyword evidence="2" id="KW-1185">Reference proteome</keyword>
<sequence>MWRNKKTEIFNNTEHSIVLMEMDRLVWGKERLLLKKGESGEISIKNDQTYFQLGVLVRSNDRDEKTQLYIDQEELSDYKRIIISFDAEQKNFQVTREPS</sequence>
<proteinExistence type="predicted"/>
<dbReference type="EMBL" id="CM055094">
    <property type="protein sequence ID" value="KAJ7561004.1"/>
    <property type="molecule type" value="Genomic_DNA"/>
</dbReference>
<protein>
    <submittedName>
        <fullName evidence="1">Uncharacterized protein</fullName>
    </submittedName>
</protein>
<evidence type="ECO:0000313" key="2">
    <source>
        <dbReference type="Proteomes" id="UP001162992"/>
    </source>
</evidence>
<name>A0ACC2E3E4_DIPCM</name>
<reference evidence="2" key="1">
    <citation type="journal article" date="2024" name="Proc. Natl. Acad. Sci. U.S.A.">
        <title>Extraordinary preservation of gene collinearity over three hundred million years revealed in homosporous lycophytes.</title>
        <authorList>
            <person name="Li C."/>
            <person name="Wickell D."/>
            <person name="Kuo L.Y."/>
            <person name="Chen X."/>
            <person name="Nie B."/>
            <person name="Liao X."/>
            <person name="Peng D."/>
            <person name="Ji J."/>
            <person name="Jenkins J."/>
            <person name="Williams M."/>
            <person name="Shu S."/>
            <person name="Plott C."/>
            <person name="Barry K."/>
            <person name="Rajasekar S."/>
            <person name="Grimwood J."/>
            <person name="Han X."/>
            <person name="Sun S."/>
            <person name="Hou Z."/>
            <person name="He W."/>
            <person name="Dai G."/>
            <person name="Sun C."/>
            <person name="Schmutz J."/>
            <person name="Leebens-Mack J.H."/>
            <person name="Li F.W."/>
            <person name="Wang L."/>
        </authorList>
    </citation>
    <scope>NUCLEOTIDE SEQUENCE [LARGE SCALE GENOMIC DNA]</scope>
    <source>
        <strain evidence="2">cv. PW_Plant_1</strain>
    </source>
</reference>
<organism evidence="1 2">
    <name type="scientific">Diphasiastrum complanatum</name>
    <name type="common">Issler's clubmoss</name>
    <name type="synonym">Lycopodium complanatum</name>
    <dbReference type="NCBI Taxonomy" id="34168"/>
    <lineage>
        <taxon>Eukaryota</taxon>
        <taxon>Viridiplantae</taxon>
        <taxon>Streptophyta</taxon>
        <taxon>Embryophyta</taxon>
        <taxon>Tracheophyta</taxon>
        <taxon>Lycopodiopsida</taxon>
        <taxon>Lycopodiales</taxon>
        <taxon>Lycopodiaceae</taxon>
        <taxon>Lycopodioideae</taxon>
        <taxon>Diphasiastrum</taxon>
    </lineage>
</organism>
<gene>
    <name evidence="1" type="ORF">O6H91_03G010100</name>
</gene>
<comment type="caution">
    <text evidence="1">The sequence shown here is derived from an EMBL/GenBank/DDBJ whole genome shotgun (WGS) entry which is preliminary data.</text>
</comment>
<accession>A0ACC2E3E4</accession>
<evidence type="ECO:0000313" key="1">
    <source>
        <dbReference type="EMBL" id="KAJ7561004.1"/>
    </source>
</evidence>